<proteinExistence type="predicted"/>
<dbReference type="Proteomes" id="UP000215256">
    <property type="component" value="Chromosome 1"/>
</dbReference>
<dbReference type="KEGG" id="och:CES85_0739"/>
<organism evidence="1 2">
    <name type="scientific">Ochrobactrum quorumnocens</name>
    <dbReference type="NCBI Taxonomy" id="271865"/>
    <lineage>
        <taxon>Bacteria</taxon>
        <taxon>Pseudomonadati</taxon>
        <taxon>Pseudomonadota</taxon>
        <taxon>Alphaproteobacteria</taxon>
        <taxon>Hyphomicrobiales</taxon>
        <taxon>Brucellaceae</taxon>
        <taxon>Brucella/Ochrobactrum group</taxon>
        <taxon>Ochrobactrum</taxon>
    </lineage>
</organism>
<evidence type="ECO:0000313" key="2">
    <source>
        <dbReference type="Proteomes" id="UP000215256"/>
    </source>
</evidence>
<evidence type="ECO:0000313" key="1">
    <source>
        <dbReference type="EMBL" id="ASV85549.1"/>
    </source>
</evidence>
<protein>
    <submittedName>
        <fullName evidence="1">Uncharacterized protein</fullName>
    </submittedName>
</protein>
<name>A0A248UGY8_9HYPH</name>
<dbReference type="EMBL" id="CP022604">
    <property type="protein sequence ID" value="ASV85549.1"/>
    <property type="molecule type" value="Genomic_DNA"/>
</dbReference>
<dbReference type="AlphaFoldDB" id="A0A248UGY8"/>
<gene>
    <name evidence="1" type="ORF">CES85_0739</name>
</gene>
<accession>A0A248UGY8</accession>
<sequence>MSQPIRYDARGSLKPHSLLFLRIILRKIASQFCQKCSR</sequence>
<reference evidence="1 2" key="1">
    <citation type="submission" date="2017-07" db="EMBL/GenBank/DDBJ databases">
        <title>Phylogenetic study on the rhizospheric bacterium Ochrobactrum sp. A44.</title>
        <authorList>
            <person name="Krzyzanowska D.M."/>
            <person name="Ossowicki A."/>
            <person name="Rajewska M."/>
            <person name="Maciag T."/>
            <person name="Kaczynski Z."/>
            <person name="Czerwicka M."/>
            <person name="Jafra S."/>
        </authorList>
    </citation>
    <scope>NUCLEOTIDE SEQUENCE [LARGE SCALE GENOMIC DNA]</scope>
    <source>
        <strain evidence="1 2">A44</strain>
    </source>
</reference>